<sequence length="230" mass="26017">MEPHGPGSPSAGRPRPVDLAKTNVVVAMSKGDELEREYFINRIAEMEEEEEEEGDAEEEEEEEFGKTTKERPLPHIVKYHDLLEKLWGWDRLLQLGCNVTMSVYTTYLEEYHRHNVHAATTDTSLSNLAVTCLRNEEQLVSDLMARPEEMSSLPMLRSIIVSCLIQERARSVIHPAGCKLSDVSGAALLVCSFLSWPGCNTPSISLVCIFYHENMLQYVVVSLYLVWTIS</sequence>
<name>A0A8T0RE26_PANVG</name>
<feature type="compositionally biased region" description="Low complexity" evidence="1">
    <location>
        <begin position="1"/>
        <end position="14"/>
    </location>
</feature>
<evidence type="ECO:0000256" key="1">
    <source>
        <dbReference type="SAM" id="MobiDB-lite"/>
    </source>
</evidence>
<reference evidence="2" key="1">
    <citation type="submission" date="2020-05" db="EMBL/GenBank/DDBJ databases">
        <title>WGS assembly of Panicum virgatum.</title>
        <authorList>
            <person name="Lovell J.T."/>
            <person name="Jenkins J."/>
            <person name="Shu S."/>
            <person name="Juenger T.E."/>
            <person name="Schmutz J."/>
        </authorList>
    </citation>
    <scope>NUCLEOTIDE SEQUENCE</scope>
    <source>
        <strain evidence="2">AP13</strain>
    </source>
</reference>
<comment type="caution">
    <text evidence="2">The sequence shown here is derived from an EMBL/GenBank/DDBJ whole genome shotgun (WGS) entry which is preliminary data.</text>
</comment>
<evidence type="ECO:0000313" key="2">
    <source>
        <dbReference type="EMBL" id="KAG2584121.1"/>
    </source>
</evidence>
<feature type="region of interest" description="Disordered" evidence="1">
    <location>
        <begin position="1"/>
        <end position="20"/>
    </location>
</feature>
<evidence type="ECO:0000313" key="3">
    <source>
        <dbReference type="Proteomes" id="UP000823388"/>
    </source>
</evidence>
<dbReference type="EMBL" id="CM029047">
    <property type="protein sequence ID" value="KAG2584121.1"/>
    <property type="molecule type" value="Genomic_DNA"/>
</dbReference>
<protein>
    <submittedName>
        <fullName evidence="2">Uncharacterized protein</fullName>
    </submittedName>
</protein>
<dbReference type="Proteomes" id="UP000823388">
    <property type="component" value="Chromosome 6K"/>
</dbReference>
<accession>A0A8T0RE26</accession>
<feature type="region of interest" description="Disordered" evidence="1">
    <location>
        <begin position="43"/>
        <end position="69"/>
    </location>
</feature>
<keyword evidence="3" id="KW-1185">Reference proteome</keyword>
<feature type="compositionally biased region" description="Acidic residues" evidence="1">
    <location>
        <begin position="46"/>
        <end position="63"/>
    </location>
</feature>
<proteinExistence type="predicted"/>
<organism evidence="2 3">
    <name type="scientific">Panicum virgatum</name>
    <name type="common">Blackwell switchgrass</name>
    <dbReference type="NCBI Taxonomy" id="38727"/>
    <lineage>
        <taxon>Eukaryota</taxon>
        <taxon>Viridiplantae</taxon>
        <taxon>Streptophyta</taxon>
        <taxon>Embryophyta</taxon>
        <taxon>Tracheophyta</taxon>
        <taxon>Spermatophyta</taxon>
        <taxon>Magnoliopsida</taxon>
        <taxon>Liliopsida</taxon>
        <taxon>Poales</taxon>
        <taxon>Poaceae</taxon>
        <taxon>PACMAD clade</taxon>
        <taxon>Panicoideae</taxon>
        <taxon>Panicodae</taxon>
        <taxon>Paniceae</taxon>
        <taxon>Panicinae</taxon>
        <taxon>Panicum</taxon>
        <taxon>Panicum sect. Hiantes</taxon>
    </lineage>
</organism>
<gene>
    <name evidence="2" type="ORF">PVAP13_6KG283900</name>
</gene>
<dbReference type="AlphaFoldDB" id="A0A8T0RE26"/>